<dbReference type="EMBL" id="JAVIDL010000010">
    <property type="protein sequence ID" value="MDQ8935483.1"/>
    <property type="molecule type" value="Genomic_DNA"/>
</dbReference>
<dbReference type="InterPro" id="IPR006597">
    <property type="entry name" value="Sel1-like"/>
</dbReference>
<dbReference type="PANTHER" id="PTHR11102:SF147">
    <property type="entry name" value="SEL1L ADAPTOR SUBUNIT OF ERAD E3 UBIQUITIN LIGASE"/>
    <property type="match status" value="1"/>
</dbReference>
<dbReference type="SMART" id="SM00671">
    <property type="entry name" value="SEL1"/>
    <property type="match status" value="3"/>
</dbReference>
<evidence type="ECO:0000313" key="3">
    <source>
        <dbReference type="Proteomes" id="UP001243844"/>
    </source>
</evidence>
<name>A0AAW8J7L2_9GAMM</name>
<reference evidence="2" key="1">
    <citation type="submission" date="2023-08" db="EMBL/GenBank/DDBJ databases">
        <title>Emergence of clinically-relevant ST2 carbapenem-resistant Acinetobacter baumannii strains in hospital sewages in Zhejiang, East of China.</title>
        <authorList>
            <person name="Kaichao C."/>
            <person name="Zhang R."/>
        </authorList>
    </citation>
    <scope>NUCLEOTIDE SEQUENCE</scope>
    <source>
        <strain evidence="2">M-RB-37</strain>
    </source>
</reference>
<accession>A0AAW8J7L2</accession>
<dbReference type="RefSeq" id="WP_308981293.1">
    <property type="nucleotide sequence ID" value="NZ_JAVIDL010000010.1"/>
</dbReference>
<evidence type="ECO:0000256" key="1">
    <source>
        <dbReference type="SAM" id="SignalP"/>
    </source>
</evidence>
<feature type="signal peptide" evidence="1">
    <location>
        <begin position="1"/>
        <end position="19"/>
    </location>
</feature>
<organism evidence="2 3">
    <name type="scientific">Acinetobacter rudis</name>
    <dbReference type="NCBI Taxonomy" id="632955"/>
    <lineage>
        <taxon>Bacteria</taxon>
        <taxon>Pseudomonadati</taxon>
        <taxon>Pseudomonadota</taxon>
        <taxon>Gammaproteobacteria</taxon>
        <taxon>Moraxellales</taxon>
        <taxon>Moraxellaceae</taxon>
        <taxon>Acinetobacter</taxon>
    </lineage>
</organism>
<dbReference type="Gene3D" id="1.25.40.10">
    <property type="entry name" value="Tetratricopeptide repeat domain"/>
    <property type="match status" value="1"/>
</dbReference>
<dbReference type="PANTHER" id="PTHR11102">
    <property type="entry name" value="SEL-1-LIKE PROTEIN"/>
    <property type="match status" value="1"/>
</dbReference>
<dbReference type="GO" id="GO:0036503">
    <property type="term" value="P:ERAD pathway"/>
    <property type="evidence" value="ECO:0007669"/>
    <property type="project" value="TreeGrafter"/>
</dbReference>
<dbReference type="AlphaFoldDB" id="A0AAW8J7L2"/>
<evidence type="ECO:0000313" key="2">
    <source>
        <dbReference type="EMBL" id="MDQ8935483.1"/>
    </source>
</evidence>
<dbReference type="Proteomes" id="UP001243844">
    <property type="component" value="Unassembled WGS sequence"/>
</dbReference>
<dbReference type="SUPFAM" id="SSF81901">
    <property type="entry name" value="HCP-like"/>
    <property type="match status" value="1"/>
</dbReference>
<dbReference type="InterPro" id="IPR011990">
    <property type="entry name" value="TPR-like_helical_dom_sf"/>
</dbReference>
<proteinExistence type="predicted"/>
<dbReference type="Pfam" id="PF08238">
    <property type="entry name" value="Sel1"/>
    <property type="match status" value="3"/>
</dbReference>
<comment type="caution">
    <text evidence="2">The sequence shown here is derived from an EMBL/GenBank/DDBJ whole genome shotgun (WGS) entry which is preliminary data.</text>
</comment>
<protein>
    <submittedName>
        <fullName evidence="2">Tetratricopeptide repeat protein</fullName>
    </submittedName>
</protein>
<dbReference type="InterPro" id="IPR050767">
    <property type="entry name" value="Sel1_AlgK"/>
</dbReference>
<keyword evidence="1" id="KW-0732">Signal</keyword>
<sequence length="266" mass="29130">MKKILLATLIALSSQHLFAAPPANSNLEIDPTFKNVQTLVQAKDFKGAYQELERLSKAGNAQATYNLAYLTQIGQGTTQSNTKALQLYEEAGKKGYSIANYVLAQNYATGGLGLKQDDKKAREYLEKASNQGFNDATVELAVLLFSEGTAKSDQQALKKLEPLIKQGNYPALHAKALYDISLGFKNKDQKTIEQGLNQIQELGKKGYIPALMAIANMFTNGNVTQQNLPEAQQIYAALAEQNVPEAKARLELVNKMIAEQSKSSKK</sequence>
<feature type="chain" id="PRO_5043690024" evidence="1">
    <location>
        <begin position="20"/>
        <end position="266"/>
    </location>
</feature>
<gene>
    <name evidence="2" type="ORF">RFH47_07050</name>
</gene>